<comment type="caution">
    <text evidence="1">The sequence shown here is derived from an EMBL/GenBank/DDBJ whole genome shotgun (WGS) entry which is preliminary data.</text>
</comment>
<dbReference type="EMBL" id="BPLR01012237">
    <property type="protein sequence ID" value="GIY52410.1"/>
    <property type="molecule type" value="Genomic_DNA"/>
</dbReference>
<evidence type="ECO:0000313" key="1">
    <source>
        <dbReference type="EMBL" id="GIY52410.1"/>
    </source>
</evidence>
<proteinExistence type="predicted"/>
<organism evidence="1 2">
    <name type="scientific">Caerostris extrusa</name>
    <name type="common">Bark spider</name>
    <name type="synonym">Caerostris bankana</name>
    <dbReference type="NCBI Taxonomy" id="172846"/>
    <lineage>
        <taxon>Eukaryota</taxon>
        <taxon>Metazoa</taxon>
        <taxon>Ecdysozoa</taxon>
        <taxon>Arthropoda</taxon>
        <taxon>Chelicerata</taxon>
        <taxon>Arachnida</taxon>
        <taxon>Araneae</taxon>
        <taxon>Araneomorphae</taxon>
        <taxon>Entelegynae</taxon>
        <taxon>Araneoidea</taxon>
        <taxon>Araneidae</taxon>
        <taxon>Caerostris</taxon>
    </lineage>
</organism>
<keyword evidence="2" id="KW-1185">Reference proteome</keyword>
<dbReference type="AlphaFoldDB" id="A0AAV4U3V0"/>
<sequence>MFRRRFVTRNGLLDLLSAVYGFRVRLILLSPDARVALQGEQPIKCHYCNFRTNHGDLAGCLVVSSPSVRNAKKLRYPAHFAGGAPTSSFSSYFLVQCLVWERDSTEFVWFSNKNKLPVSFGNETQQNLSLACSEG</sequence>
<evidence type="ECO:0000313" key="2">
    <source>
        <dbReference type="Proteomes" id="UP001054945"/>
    </source>
</evidence>
<name>A0AAV4U3V0_CAEEX</name>
<gene>
    <name evidence="1" type="ORF">CEXT_415391</name>
</gene>
<protein>
    <submittedName>
        <fullName evidence="1">Uncharacterized protein</fullName>
    </submittedName>
</protein>
<dbReference type="Proteomes" id="UP001054945">
    <property type="component" value="Unassembled WGS sequence"/>
</dbReference>
<accession>A0AAV4U3V0</accession>
<reference evidence="1 2" key="1">
    <citation type="submission" date="2021-06" db="EMBL/GenBank/DDBJ databases">
        <title>Caerostris extrusa draft genome.</title>
        <authorList>
            <person name="Kono N."/>
            <person name="Arakawa K."/>
        </authorList>
    </citation>
    <scope>NUCLEOTIDE SEQUENCE [LARGE SCALE GENOMIC DNA]</scope>
</reference>